<dbReference type="EMBL" id="JBHUOG010000001">
    <property type="protein sequence ID" value="MFD2793220.1"/>
    <property type="molecule type" value="Genomic_DNA"/>
</dbReference>
<name>A0ABW5VS35_9MICO</name>
<evidence type="ECO:0000313" key="2">
    <source>
        <dbReference type="EMBL" id="MFD2793220.1"/>
    </source>
</evidence>
<evidence type="ECO:0000313" key="3">
    <source>
        <dbReference type="Proteomes" id="UP001597479"/>
    </source>
</evidence>
<sequence>MLAAAAVSPLATALAACGGSSTLGERSSTRLAMMNDNSGWLDGYQAAGKALAQATGYGFDVNSITNNYNQIVKMSIQTRKIADVVKWQSGYPLTELVRGGRLAALDDIWDSAVSADRVDESLRPFVSVDSHVYGLPLYKSHFAFYYSKAAFERFDLSPPDTYDDLIEIAKTLKGNGVTPFSAQYSAWQPMCWFEELLTKTDPEFYRALTSGQAAYTDPTLLDVLRRWGELMQNDWFTALDLDIASGCGPMLKEGTLGMVPYGTWNSGSFVANGVEPGEHFGLFNLPPITRGTAHTVIVESGVFTLPRQSPNHEAALDVIGEWLAPGVQQPWSDYLQDSSANPNIPVKNPAVVELQEQLARTHAEPLQRFYESSPPQLVQTVLSDVSAFMLDPSQYRQAAEQMARHADEAWTDWNLA</sequence>
<dbReference type="Proteomes" id="UP001597479">
    <property type="component" value="Unassembled WGS sequence"/>
</dbReference>
<dbReference type="InterPro" id="IPR050490">
    <property type="entry name" value="Bact_solute-bd_prot1"/>
</dbReference>
<feature type="chain" id="PRO_5046676622" evidence="1">
    <location>
        <begin position="16"/>
        <end position="416"/>
    </location>
</feature>
<organism evidence="2 3">
    <name type="scientific">Promicromonospora vindobonensis</name>
    <dbReference type="NCBI Taxonomy" id="195748"/>
    <lineage>
        <taxon>Bacteria</taxon>
        <taxon>Bacillati</taxon>
        <taxon>Actinomycetota</taxon>
        <taxon>Actinomycetes</taxon>
        <taxon>Micrococcales</taxon>
        <taxon>Promicromonosporaceae</taxon>
        <taxon>Promicromonospora</taxon>
    </lineage>
</organism>
<proteinExistence type="predicted"/>
<evidence type="ECO:0000256" key="1">
    <source>
        <dbReference type="SAM" id="SignalP"/>
    </source>
</evidence>
<accession>A0ABW5VS35</accession>
<dbReference type="Gene3D" id="3.40.190.10">
    <property type="entry name" value="Periplasmic binding protein-like II"/>
    <property type="match status" value="2"/>
</dbReference>
<dbReference type="PANTHER" id="PTHR43649">
    <property type="entry name" value="ARABINOSE-BINDING PROTEIN-RELATED"/>
    <property type="match status" value="1"/>
</dbReference>
<gene>
    <name evidence="2" type="ORF">ACFS27_06635</name>
</gene>
<protein>
    <submittedName>
        <fullName evidence="2">ABC transporter substrate-binding protein</fullName>
    </submittedName>
</protein>
<dbReference type="SUPFAM" id="SSF53850">
    <property type="entry name" value="Periplasmic binding protein-like II"/>
    <property type="match status" value="1"/>
</dbReference>
<dbReference type="InterPro" id="IPR006059">
    <property type="entry name" value="SBP"/>
</dbReference>
<dbReference type="PANTHER" id="PTHR43649:SF14">
    <property type="entry name" value="BLR3389 PROTEIN"/>
    <property type="match status" value="1"/>
</dbReference>
<comment type="caution">
    <text evidence="2">The sequence shown here is derived from an EMBL/GenBank/DDBJ whole genome shotgun (WGS) entry which is preliminary data.</text>
</comment>
<reference evidence="3" key="1">
    <citation type="journal article" date="2019" name="Int. J. Syst. Evol. Microbiol.">
        <title>The Global Catalogue of Microorganisms (GCM) 10K type strain sequencing project: providing services to taxonomists for standard genome sequencing and annotation.</title>
        <authorList>
            <consortium name="The Broad Institute Genomics Platform"/>
            <consortium name="The Broad Institute Genome Sequencing Center for Infectious Disease"/>
            <person name="Wu L."/>
            <person name="Ma J."/>
        </authorList>
    </citation>
    <scope>NUCLEOTIDE SEQUENCE [LARGE SCALE GENOMIC DNA]</scope>
    <source>
        <strain evidence="3">CCM 7044</strain>
    </source>
</reference>
<dbReference type="Pfam" id="PF01547">
    <property type="entry name" value="SBP_bac_1"/>
    <property type="match status" value="1"/>
</dbReference>
<dbReference type="RefSeq" id="WP_377181195.1">
    <property type="nucleotide sequence ID" value="NZ_JBHUOG010000001.1"/>
</dbReference>
<keyword evidence="3" id="KW-1185">Reference proteome</keyword>
<feature type="signal peptide" evidence="1">
    <location>
        <begin position="1"/>
        <end position="15"/>
    </location>
</feature>
<keyword evidence="1" id="KW-0732">Signal</keyword>